<dbReference type="InterPro" id="IPR025660">
    <property type="entry name" value="Pept_his_AS"/>
</dbReference>
<evidence type="ECO:0000256" key="6">
    <source>
        <dbReference type="ARBA" id="ARBA00012059"/>
    </source>
</evidence>
<gene>
    <name evidence="23" type="ORF">H671_3g10470</name>
</gene>
<dbReference type="GO" id="GO:0006508">
    <property type="term" value="P:proteolysis"/>
    <property type="evidence" value="ECO:0007669"/>
    <property type="project" value="UniProtKB-KW"/>
</dbReference>
<dbReference type="InterPro" id="IPR025661">
    <property type="entry name" value="Pept_asp_AS"/>
</dbReference>
<evidence type="ECO:0000256" key="11">
    <source>
        <dbReference type="ARBA" id="ARBA00023145"/>
    </source>
</evidence>
<comment type="similarity">
    <text evidence="4">Belongs to the peptidase C1 family.</text>
</comment>
<evidence type="ECO:0000256" key="8">
    <source>
        <dbReference type="ARBA" id="ARBA00022670"/>
    </source>
</evidence>
<accession>A0A061I6V3</accession>
<dbReference type="CDD" id="cd02621">
    <property type="entry name" value="Peptidase_C1A_CathepsinC"/>
    <property type="match status" value="1"/>
</dbReference>
<dbReference type="InterPro" id="IPR039412">
    <property type="entry name" value="CatC"/>
</dbReference>
<dbReference type="PROSITE" id="PS00139">
    <property type="entry name" value="THIOL_PROTEASE_CYS"/>
    <property type="match status" value="1"/>
</dbReference>
<protein>
    <recommendedName>
        <fullName evidence="7">Dipeptidyl peptidase 1</fullName>
        <ecNumber evidence="6">3.4.14.1</ecNumber>
    </recommendedName>
    <alternativeName>
        <fullName evidence="17">Cathepsin C</fullName>
    </alternativeName>
    <alternativeName>
        <fullName evidence="16">Cathepsin J</fullName>
    </alternativeName>
    <alternativeName>
        <fullName evidence="19">Dipeptidyl peptidase I</fullName>
    </alternativeName>
    <alternativeName>
        <fullName evidence="18">Dipeptidyl transferase</fullName>
    </alternativeName>
</protein>
<evidence type="ECO:0000256" key="18">
    <source>
        <dbReference type="ARBA" id="ARBA00030778"/>
    </source>
</evidence>
<keyword evidence="14" id="KW-0868">Chloride</keyword>
<dbReference type="InterPro" id="IPR038765">
    <property type="entry name" value="Papain-like_cys_pep_sf"/>
</dbReference>
<dbReference type="Pfam" id="PF00112">
    <property type="entry name" value="Peptidase_C1"/>
    <property type="match status" value="1"/>
</dbReference>
<dbReference type="EC" id="3.4.14.1" evidence="6"/>
<dbReference type="InterPro" id="IPR000169">
    <property type="entry name" value="Pept_cys_AS"/>
</dbReference>
<evidence type="ECO:0000256" key="16">
    <source>
        <dbReference type="ARBA" id="ARBA00029762"/>
    </source>
</evidence>
<dbReference type="InterPro" id="IPR014882">
    <property type="entry name" value="CathepsinC_exc"/>
</dbReference>
<dbReference type="GO" id="GO:0008239">
    <property type="term" value="F:dipeptidyl-peptidase activity"/>
    <property type="evidence" value="ECO:0007669"/>
    <property type="project" value="UniProtKB-EC"/>
</dbReference>
<feature type="region of interest" description="Disordered" evidence="21">
    <location>
        <begin position="1"/>
        <end position="29"/>
    </location>
</feature>
<feature type="compositionally biased region" description="Polar residues" evidence="21">
    <location>
        <begin position="1"/>
        <end position="18"/>
    </location>
</feature>
<dbReference type="PROSITE" id="PS00639">
    <property type="entry name" value="THIOL_PROTEASE_HIS"/>
    <property type="match status" value="1"/>
</dbReference>
<dbReference type="SUPFAM" id="SSF54001">
    <property type="entry name" value="Cysteine proteinases"/>
    <property type="match status" value="1"/>
</dbReference>
<dbReference type="Gene3D" id="2.40.128.80">
    <property type="entry name" value="Cathepsin C, exclusion domain"/>
    <property type="match status" value="1"/>
</dbReference>
<dbReference type="EMBL" id="KE673136">
    <property type="protein sequence ID" value="ERE78286.1"/>
    <property type="molecule type" value="Genomic_DNA"/>
</dbReference>
<comment type="cofactor">
    <cofactor evidence="2">
        <name>chloride</name>
        <dbReference type="ChEBI" id="CHEBI:17996"/>
    </cofactor>
</comment>
<evidence type="ECO:0000256" key="13">
    <source>
        <dbReference type="ARBA" id="ARBA00023180"/>
    </source>
</evidence>
<dbReference type="InterPro" id="IPR000668">
    <property type="entry name" value="Peptidase_C1A_C"/>
</dbReference>
<evidence type="ECO:0000259" key="22">
    <source>
        <dbReference type="SMART" id="SM00645"/>
    </source>
</evidence>
<evidence type="ECO:0000256" key="5">
    <source>
        <dbReference type="ARBA" id="ARBA00011610"/>
    </source>
</evidence>
<evidence type="ECO:0000256" key="17">
    <source>
        <dbReference type="ARBA" id="ARBA00029779"/>
    </source>
</evidence>
<dbReference type="PROSITE" id="PS00640">
    <property type="entry name" value="THIOL_PROTEASE_ASN"/>
    <property type="match status" value="1"/>
</dbReference>
<dbReference type="Pfam" id="PF08773">
    <property type="entry name" value="CathepsinC_exc"/>
    <property type="match status" value="1"/>
</dbReference>
<evidence type="ECO:0000256" key="9">
    <source>
        <dbReference type="ARBA" id="ARBA00022801"/>
    </source>
</evidence>
<evidence type="ECO:0000313" key="24">
    <source>
        <dbReference type="Proteomes" id="UP000030759"/>
    </source>
</evidence>
<evidence type="ECO:0000256" key="1">
    <source>
        <dbReference type="ARBA" id="ARBA00000738"/>
    </source>
</evidence>
<evidence type="ECO:0000256" key="10">
    <source>
        <dbReference type="ARBA" id="ARBA00022807"/>
    </source>
</evidence>
<reference evidence="24" key="1">
    <citation type="journal article" date="2013" name="Nat. Biotechnol.">
        <title>Chinese hamster genome sequenced from sorted chromosomes.</title>
        <authorList>
            <person name="Brinkrolf K."/>
            <person name="Rupp O."/>
            <person name="Laux H."/>
            <person name="Kollin F."/>
            <person name="Ernst W."/>
            <person name="Linke B."/>
            <person name="Kofler R."/>
            <person name="Romand S."/>
            <person name="Hesse F."/>
            <person name="Budach W.E."/>
            <person name="Galosy S."/>
            <person name="Muller D."/>
            <person name="Noll T."/>
            <person name="Wienberg J."/>
            <person name="Jostock T."/>
            <person name="Leonard M."/>
            <person name="Grillari J."/>
            <person name="Tauch A."/>
            <person name="Goesmann A."/>
            <person name="Helk B."/>
            <person name="Mott J.E."/>
            <person name="Puhler A."/>
            <person name="Borth N."/>
        </authorList>
    </citation>
    <scope>NUCLEOTIDE SEQUENCE [LARGE SCALE GENOMIC DNA]</scope>
    <source>
        <strain evidence="24">17A/GY</strain>
    </source>
</reference>
<dbReference type="GO" id="GO:0005764">
    <property type="term" value="C:lysosome"/>
    <property type="evidence" value="ECO:0007669"/>
    <property type="project" value="UniProtKB-SubCell"/>
</dbReference>
<dbReference type="Proteomes" id="UP000030759">
    <property type="component" value="Unassembled WGS sequence"/>
</dbReference>
<dbReference type="Gene3D" id="3.90.70.10">
    <property type="entry name" value="Cysteine proteinases"/>
    <property type="match status" value="1"/>
</dbReference>
<keyword evidence="12" id="KW-1015">Disulfide bond</keyword>
<evidence type="ECO:0000256" key="4">
    <source>
        <dbReference type="ARBA" id="ARBA00008455"/>
    </source>
</evidence>
<dbReference type="PANTHER" id="PTHR12411">
    <property type="entry name" value="CYSTEINE PROTEASE FAMILY C1-RELATED"/>
    <property type="match status" value="1"/>
</dbReference>
<comment type="function">
    <text evidence="20">Thiol protease. Has dipeptidylpeptidase activity. Active against a broad range of dipeptide substrates composed of both polar and hydrophobic amino acids. Proline cannot occupy the P1 position and arginine cannot occupy the P2 position of the substrate. Can act as both an exopeptidase and endopeptidase. Activates serine proteases such as elastase, cathepsin G and granzymes A and B.</text>
</comment>
<evidence type="ECO:0000256" key="19">
    <source>
        <dbReference type="ARBA" id="ARBA00032961"/>
    </source>
</evidence>
<evidence type="ECO:0000256" key="21">
    <source>
        <dbReference type="SAM" id="MobiDB-lite"/>
    </source>
</evidence>
<dbReference type="SMART" id="SM00645">
    <property type="entry name" value="Pept_C1"/>
    <property type="match status" value="1"/>
</dbReference>
<keyword evidence="9 23" id="KW-0378">Hydrolase</keyword>
<dbReference type="InterPro" id="IPR013128">
    <property type="entry name" value="Peptidase_C1A"/>
</dbReference>
<keyword evidence="15" id="KW-0458">Lysosome</keyword>
<dbReference type="MEROPS" id="C01.070"/>
<dbReference type="InterPro" id="IPR036496">
    <property type="entry name" value="CathepsinC_exc_dom_sf"/>
</dbReference>
<keyword evidence="13" id="KW-0325">Glycoprotein</keyword>
<dbReference type="GO" id="GO:0008234">
    <property type="term" value="F:cysteine-type peptidase activity"/>
    <property type="evidence" value="ECO:0007669"/>
    <property type="project" value="UniProtKB-KW"/>
</dbReference>
<dbReference type="PRINTS" id="PR00705">
    <property type="entry name" value="PAPAIN"/>
</dbReference>
<evidence type="ECO:0000313" key="23">
    <source>
        <dbReference type="EMBL" id="ERE78286.1"/>
    </source>
</evidence>
<evidence type="ECO:0000256" key="7">
    <source>
        <dbReference type="ARBA" id="ARBA00014709"/>
    </source>
</evidence>
<keyword evidence="10" id="KW-0788">Thiol protease</keyword>
<feature type="domain" description="Peptidase C1A papain C-terminal" evidence="22">
    <location>
        <begin position="251"/>
        <end position="478"/>
    </location>
</feature>
<keyword evidence="11" id="KW-0865">Zymogen</keyword>
<dbReference type="FunFam" id="3.90.70.10:FF:000062">
    <property type="entry name" value="Dipeptidyl peptidase 1"/>
    <property type="match status" value="1"/>
</dbReference>
<evidence type="ECO:0000256" key="15">
    <source>
        <dbReference type="ARBA" id="ARBA00023228"/>
    </source>
</evidence>
<name>A0A061I6V3_CRIGR</name>
<comment type="subunit">
    <text evidence="5">Tetramer of heterotrimers consisting of exclusion domain, heavy- and light chains.</text>
</comment>
<evidence type="ECO:0000256" key="2">
    <source>
        <dbReference type="ARBA" id="ARBA00001923"/>
    </source>
</evidence>
<keyword evidence="8" id="KW-0645">Protease</keyword>
<dbReference type="AlphaFoldDB" id="A0A061I6V3"/>
<organism evidence="23 24">
    <name type="scientific">Cricetulus griseus</name>
    <name type="common">Chinese hamster</name>
    <name type="synonym">Cricetulus barabensis griseus</name>
    <dbReference type="NCBI Taxonomy" id="10029"/>
    <lineage>
        <taxon>Eukaryota</taxon>
        <taxon>Metazoa</taxon>
        <taxon>Chordata</taxon>
        <taxon>Craniata</taxon>
        <taxon>Vertebrata</taxon>
        <taxon>Euteleostomi</taxon>
        <taxon>Mammalia</taxon>
        <taxon>Eutheria</taxon>
        <taxon>Euarchontoglires</taxon>
        <taxon>Glires</taxon>
        <taxon>Rodentia</taxon>
        <taxon>Myomorpha</taxon>
        <taxon>Muroidea</taxon>
        <taxon>Cricetidae</taxon>
        <taxon>Cricetinae</taxon>
        <taxon>Cricetulus</taxon>
    </lineage>
</organism>
<evidence type="ECO:0000256" key="20">
    <source>
        <dbReference type="ARBA" id="ARBA00045556"/>
    </source>
</evidence>
<proteinExistence type="inferred from homology"/>
<comment type="catalytic activity">
    <reaction evidence="1">
        <text>Release of an N-terminal dipeptide, Xaa-Yaa-|-Zaa-, except when Xaa is Arg or Lys, or Yaa or Zaa is Pro.</text>
        <dbReference type="EC" id="3.4.14.1"/>
    </reaction>
</comment>
<sequence>MRSVQSPQTISIPSPHSTKSQRGKNKTDAPNLQICTSEIFWQIGRQETKQNREDKKVEFGNGTEVLKQLEWLGLEKSTKENVVATIHLKKLDTAYDEFGNSGHFTLIYNQGFEIVLNDYKWFAFFKYETKGSKVISYCHETMTGWVHDVLGRNWACFSGKKVGSPLEKVNVNVAHLGSLQEKHSNRLYSYDHNFVKAINSVQKSWTATTYKEYEKLSLRDLLRRNGGHSQRIPRPKPAPMTAEIQKQILNLPESWDWRNVRGVNYVSPVRNQESCGSCYSFASMGMLEARIRILTNNSQTPILSPQEVVSCSMYAQGCDGGFPYLIAGKYAQDFGVVEENCFPYTATDAPCKPKENCLRYYTSGYYYVGGFYGGCNEALMKLELVQHGPMAVAFEVQDDFLHYHSGIYHHTGLRDPFNPFELTNHAVLLVGYGRDPDTGTDYWTVKNSWGTEWGESGYFRIRRGTDECAIESIAVAAIPIPKL</sequence>
<evidence type="ECO:0000256" key="3">
    <source>
        <dbReference type="ARBA" id="ARBA00004371"/>
    </source>
</evidence>
<comment type="subcellular location">
    <subcellularLocation>
        <location evidence="3">Lysosome</location>
    </subcellularLocation>
</comment>
<evidence type="ECO:0000256" key="14">
    <source>
        <dbReference type="ARBA" id="ARBA00023214"/>
    </source>
</evidence>
<dbReference type="SUPFAM" id="SSF75001">
    <property type="entry name" value="Dipeptidyl peptidase I (cathepsin C), exclusion domain"/>
    <property type="match status" value="1"/>
</dbReference>
<evidence type="ECO:0000256" key="12">
    <source>
        <dbReference type="ARBA" id="ARBA00023157"/>
    </source>
</evidence>